<evidence type="ECO:0000313" key="5">
    <source>
        <dbReference type="Proteomes" id="UP001595839"/>
    </source>
</evidence>
<dbReference type="Pfam" id="PF02129">
    <property type="entry name" value="Peptidase_S15"/>
    <property type="match status" value="2"/>
</dbReference>
<comment type="caution">
    <text evidence="4">The sequence shown here is derived from an EMBL/GenBank/DDBJ whole genome shotgun (WGS) entry which is preliminary data.</text>
</comment>
<dbReference type="InterPro" id="IPR050585">
    <property type="entry name" value="Xaa-Pro_dipeptidyl-ppase/CocE"/>
</dbReference>
<dbReference type="Gene3D" id="2.60.120.260">
    <property type="entry name" value="Galactose-binding domain-like"/>
    <property type="match status" value="1"/>
</dbReference>
<proteinExistence type="predicted"/>
<dbReference type="InterPro" id="IPR029058">
    <property type="entry name" value="AB_hydrolase_fold"/>
</dbReference>
<dbReference type="InterPro" id="IPR013736">
    <property type="entry name" value="Xaa-Pro_dipept_C"/>
</dbReference>
<dbReference type="GO" id="GO:0016787">
    <property type="term" value="F:hydrolase activity"/>
    <property type="evidence" value="ECO:0007669"/>
    <property type="project" value="UniProtKB-KW"/>
</dbReference>
<dbReference type="PANTHER" id="PTHR43056:SF10">
    <property type="entry name" value="COCE_NOND FAMILY, PUTATIVE (AFU_ORTHOLOGUE AFUA_7G00600)-RELATED"/>
    <property type="match status" value="1"/>
</dbReference>
<dbReference type="RefSeq" id="WP_381182482.1">
    <property type="nucleotide sequence ID" value="NZ_JBHSFK010000030.1"/>
</dbReference>
<evidence type="ECO:0000259" key="3">
    <source>
        <dbReference type="SMART" id="SM00939"/>
    </source>
</evidence>
<dbReference type="SMART" id="SM00939">
    <property type="entry name" value="PepX_C"/>
    <property type="match status" value="1"/>
</dbReference>
<dbReference type="Gene3D" id="3.40.50.1820">
    <property type="entry name" value="alpha/beta hydrolase"/>
    <property type="match status" value="2"/>
</dbReference>
<feature type="region of interest" description="Disordered" evidence="2">
    <location>
        <begin position="12"/>
        <end position="36"/>
    </location>
</feature>
<gene>
    <name evidence="4" type="ORF">ACFPIH_36660</name>
</gene>
<feature type="compositionally biased region" description="Low complexity" evidence="2">
    <location>
        <begin position="12"/>
        <end position="26"/>
    </location>
</feature>
<protein>
    <submittedName>
        <fullName evidence="4">CocE/NonD family hydrolase</fullName>
    </submittedName>
</protein>
<feature type="domain" description="Xaa-Pro dipeptidyl-peptidase C-terminal" evidence="3">
    <location>
        <begin position="322"/>
        <end position="559"/>
    </location>
</feature>
<accession>A0ABV9AYG1</accession>
<name>A0ABV9AYG1_9ACTN</name>
<dbReference type="Gene3D" id="1.10.3020.10">
    <property type="entry name" value="alpha-amino acid ester hydrolase ( Helical cap domain)"/>
    <property type="match status" value="2"/>
</dbReference>
<evidence type="ECO:0000256" key="1">
    <source>
        <dbReference type="ARBA" id="ARBA00022801"/>
    </source>
</evidence>
<keyword evidence="5" id="KW-1185">Reference proteome</keyword>
<evidence type="ECO:0000313" key="4">
    <source>
        <dbReference type="EMBL" id="MFC4504970.1"/>
    </source>
</evidence>
<dbReference type="Pfam" id="PF08530">
    <property type="entry name" value="PepX_C"/>
    <property type="match status" value="1"/>
</dbReference>
<dbReference type="SUPFAM" id="SSF53474">
    <property type="entry name" value="alpha/beta-Hydrolases"/>
    <property type="match status" value="1"/>
</dbReference>
<evidence type="ECO:0000256" key="2">
    <source>
        <dbReference type="SAM" id="MobiDB-lite"/>
    </source>
</evidence>
<dbReference type="NCBIfam" id="TIGR00976">
    <property type="entry name" value="CocE_NonD"/>
    <property type="match status" value="2"/>
</dbReference>
<dbReference type="EMBL" id="JBHSFK010000030">
    <property type="protein sequence ID" value="MFC4504970.1"/>
    <property type="molecule type" value="Genomic_DNA"/>
</dbReference>
<dbReference type="Proteomes" id="UP001595839">
    <property type="component" value="Unassembled WGS sequence"/>
</dbReference>
<sequence length="564" mass="60982">MATTLALTGFASSSANSTGATGSATAQESRPGLLDSPAPKAVHDWLGYDRPAQYDSIASEVRVPMRDGTRLACYLYRPGHDGDADSAEHPSLLVDFTPYQKYRANPANTYLAERGYNVLNCDVRGSGNSTGTFPSWFQPKEATDNYDLIEWLARQPGATGDVGQMGQSYGSITSYRAAALKPPHLRAIIPIVSPTDIYSEWVYPGGVPSTNGTRWANSGPVLSPGDHTGTLRSFQQHPLYDAYWKQAVTTNKLRDVEVPALHIGGYFDIFKNGGFDALKQRPRQTWLLNGPWVHGGFLQIPGLDPALQGVDSPNAISFSVVLQWFDHWLAKRPGAQLPPDRVISYASTSVKASGSWHGYRQWPPAAPSGPRLYPTADGALVKKAPASTGFRYQVNPADGPSADVTGTLPYDPSQNQASAEQINTLSNGRYTSNRATFTLPAFTADTTLAGPVTLHLNASIDTQDTYFVSKLETVLPDGRVLPIETGYLRAQLRDGLEKAKPVTPGTPTQYTVSLGQTHWRFMPGEKLRITIGGGDSPRIVPTNLAGAVTVHLGGKTYVEVPVLR</sequence>
<organism evidence="4 5">
    <name type="scientific">Streptomyces vulcanius</name>
    <dbReference type="NCBI Taxonomy" id="1441876"/>
    <lineage>
        <taxon>Bacteria</taxon>
        <taxon>Bacillati</taxon>
        <taxon>Actinomycetota</taxon>
        <taxon>Actinomycetes</taxon>
        <taxon>Kitasatosporales</taxon>
        <taxon>Streptomycetaceae</taxon>
        <taxon>Streptomyces</taxon>
    </lineage>
</organism>
<reference evidence="5" key="1">
    <citation type="journal article" date="2019" name="Int. J. Syst. Evol. Microbiol.">
        <title>The Global Catalogue of Microorganisms (GCM) 10K type strain sequencing project: providing services to taxonomists for standard genome sequencing and annotation.</title>
        <authorList>
            <consortium name="The Broad Institute Genomics Platform"/>
            <consortium name="The Broad Institute Genome Sequencing Center for Infectious Disease"/>
            <person name="Wu L."/>
            <person name="Ma J."/>
        </authorList>
    </citation>
    <scope>NUCLEOTIDE SEQUENCE [LARGE SCALE GENOMIC DNA]</scope>
    <source>
        <strain evidence="5">CGMCC 4.7177</strain>
    </source>
</reference>
<keyword evidence="1 4" id="KW-0378">Hydrolase</keyword>
<dbReference type="InterPro" id="IPR000383">
    <property type="entry name" value="Xaa-Pro-like_dom"/>
</dbReference>
<dbReference type="InterPro" id="IPR008979">
    <property type="entry name" value="Galactose-bd-like_sf"/>
</dbReference>
<dbReference type="PANTHER" id="PTHR43056">
    <property type="entry name" value="PEPTIDASE S9 PROLYL OLIGOPEPTIDASE"/>
    <property type="match status" value="1"/>
</dbReference>
<dbReference type="SUPFAM" id="SSF49785">
    <property type="entry name" value="Galactose-binding domain-like"/>
    <property type="match status" value="1"/>
</dbReference>
<dbReference type="InterPro" id="IPR005674">
    <property type="entry name" value="CocE/Ser_esterase"/>
</dbReference>